<evidence type="ECO:0000256" key="14">
    <source>
        <dbReference type="ARBA" id="ARBA00023136"/>
    </source>
</evidence>
<comment type="caution">
    <text evidence="21">The sequence shown here is derived from an EMBL/GenBank/DDBJ whole genome shotgun (WGS) entry which is preliminary data.</text>
</comment>
<keyword evidence="13 20" id="KW-1133">Transmembrane helix</keyword>
<evidence type="ECO:0000256" key="17">
    <source>
        <dbReference type="ARBA" id="ARBA00044717"/>
    </source>
</evidence>
<evidence type="ECO:0000256" key="1">
    <source>
        <dbReference type="ARBA" id="ARBA00001946"/>
    </source>
</evidence>
<keyword evidence="7" id="KW-0328">Glycosyltransferase</keyword>
<gene>
    <name evidence="21" type="ORF">PSACC_00066</name>
</gene>
<evidence type="ECO:0000256" key="10">
    <source>
        <dbReference type="ARBA" id="ARBA00022723"/>
    </source>
</evidence>
<comment type="function">
    <text evidence="17">UDP-N-acetylglucosamine--dolichyl-phosphate N-acetylglucosaminephosphotransferase that operates in the biosynthetic pathway of dolichol-linked oligosaccharides, the glycan precursors employed in protein asparagine (N)-glycosylation. The assembly of dolichol-linked oligosaccharides begins on the cytosolic side of the endoplasmic reticulum membrane and finishes in its lumen. The sequential addition of sugars to dolichol pyrophosphate produces dolichol-linked oligosaccharides containing fourteen sugars, including two GlcNAcs, nine mannoses and three glucoses. Once assembled, the oligosaccharide is transferred from the lipid to nascent proteins by oligosaccharyltransferases. Catalyzes the initial step of dolichol-linked oligosaccharide biosynthesis, transfering GlcNAc-1-P from cytosolic UDP-GlcNAc onto the carrier lipid dolichyl phosphate (P-dolichol), yielding GlcNAc-P-P-dolichol embedded in the cytoplasmic leaflet of the endoplasmic reticulum membrane.</text>
</comment>
<feature type="transmembrane region" description="Helical" evidence="20">
    <location>
        <begin position="107"/>
        <end position="125"/>
    </location>
</feature>
<evidence type="ECO:0000256" key="18">
    <source>
        <dbReference type="ARBA" id="ARBA00045078"/>
    </source>
</evidence>
<evidence type="ECO:0000256" key="11">
    <source>
        <dbReference type="ARBA" id="ARBA00022824"/>
    </source>
</evidence>
<reference evidence="21 22" key="1">
    <citation type="submission" date="2016-10" db="EMBL/GenBank/DDBJ databases">
        <title>The genome of Paramicrosporidium saccamoebae is the missing link in understanding Cryptomycota and Microsporidia evolution.</title>
        <authorList>
            <person name="Quandt C.A."/>
            <person name="Beaudet D."/>
            <person name="Corsaro D."/>
            <person name="Michel R."/>
            <person name="Corradi N."/>
            <person name="James T."/>
        </authorList>
    </citation>
    <scope>NUCLEOTIDE SEQUENCE [LARGE SCALE GENOMIC DNA]</scope>
    <source>
        <strain evidence="21 22">KSL3</strain>
    </source>
</reference>
<evidence type="ECO:0000313" key="22">
    <source>
        <dbReference type="Proteomes" id="UP000240830"/>
    </source>
</evidence>
<keyword evidence="12" id="KW-0460">Magnesium</keyword>
<keyword evidence="8" id="KW-0808">Transferase</keyword>
<dbReference type="GO" id="GO:0046872">
    <property type="term" value="F:metal ion binding"/>
    <property type="evidence" value="ECO:0007669"/>
    <property type="project" value="UniProtKB-KW"/>
</dbReference>
<comment type="similarity">
    <text evidence="4">Belongs to the glycosyltransferase 4 family.</text>
</comment>
<evidence type="ECO:0000256" key="13">
    <source>
        <dbReference type="ARBA" id="ARBA00022989"/>
    </source>
</evidence>
<protein>
    <recommendedName>
        <fullName evidence="6">UDP-N-acetylglucosamine--dolichyl-phosphate N-acetylglucosaminephosphotransferase</fullName>
        <ecNumber evidence="5">2.7.8.15</ecNumber>
    </recommendedName>
    <alternativeName>
        <fullName evidence="15">GlcNAc-1-P transferase</fullName>
    </alternativeName>
    <alternativeName>
        <fullName evidence="16">N-acetylglucosamine-1-phosphate transferase</fullName>
    </alternativeName>
</protein>
<dbReference type="GO" id="GO:0009060">
    <property type="term" value="P:aerobic respiration"/>
    <property type="evidence" value="ECO:0007669"/>
    <property type="project" value="EnsemblFungi"/>
</dbReference>
<evidence type="ECO:0000256" key="20">
    <source>
        <dbReference type="SAM" id="Phobius"/>
    </source>
</evidence>
<dbReference type="GO" id="GO:0016757">
    <property type="term" value="F:glycosyltransferase activity"/>
    <property type="evidence" value="ECO:0007669"/>
    <property type="project" value="UniProtKB-KW"/>
</dbReference>
<dbReference type="GO" id="GO:0043541">
    <property type="term" value="C:UDP-N-acetylglucosamine transferase complex"/>
    <property type="evidence" value="ECO:0007669"/>
    <property type="project" value="EnsemblFungi"/>
</dbReference>
<comment type="pathway">
    <text evidence="3">Protein modification; protein glycosylation.</text>
</comment>
<dbReference type="CDD" id="cd06855">
    <property type="entry name" value="GT_GPT_euk"/>
    <property type="match status" value="1"/>
</dbReference>
<evidence type="ECO:0000256" key="9">
    <source>
        <dbReference type="ARBA" id="ARBA00022692"/>
    </source>
</evidence>
<keyword evidence="9 20" id="KW-0812">Transmembrane</keyword>
<feature type="transmembrane region" description="Helical" evidence="20">
    <location>
        <begin position="272"/>
        <end position="290"/>
    </location>
</feature>
<feature type="transmembrane region" description="Helical" evidence="20">
    <location>
        <begin position="357"/>
        <end position="380"/>
    </location>
</feature>
<dbReference type="AlphaFoldDB" id="A0A2H9TR09"/>
<comment type="subcellular location">
    <subcellularLocation>
        <location evidence="2">Endoplasmic reticulum membrane</location>
        <topology evidence="2">Multi-pass membrane protein</topology>
    </subcellularLocation>
</comment>
<accession>A0A2H9TR09</accession>
<feature type="transmembrane region" description="Helical" evidence="20">
    <location>
        <begin position="302"/>
        <end position="321"/>
    </location>
</feature>
<evidence type="ECO:0000256" key="5">
    <source>
        <dbReference type="ARBA" id="ARBA00013225"/>
    </source>
</evidence>
<dbReference type="InterPro" id="IPR033895">
    <property type="entry name" value="GPT"/>
</dbReference>
<feature type="transmembrane region" description="Helical" evidence="20">
    <location>
        <begin position="131"/>
        <end position="151"/>
    </location>
</feature>
<dbReference type="PANTHER" id="PTHR10571:SF0">
    <property type="entry name" value="UDP-N-ACETYLGLUCOSAMINE--DOLICHYL-PHOSPHATE N-ACETYLGLUCOSAMINEPHOSPHOTRANSFERASE"/>
    <property type="match status" value="1"/>
</dbReference>
<dbReference type="EC" id="2.7.8.15" evidence="5"/>
<evidence type="ECO:0000256" key="16">
    <source>
        <dbReference type="ARBA" id="ARBA00033238"/>
    </source>
</evidence>
<dbReference type="InterPro" id="IPR000715">
    <property type="entry name" value="Glycosyl_transferase_4"/>
</dbReference>
<evidence type="ECO:0000256" key="12">
    <source>
        <dbReference type="ARBA" id="ARBA00022842"/>
    </source>
</evidence>
<feature type="transmembrane region" description="Helical" evidence="20">
    <location>
        <begin position="236"/>
        <end position="252"/>
    </location>
</feature>
<evidence type="ECO:0000256" key="8">
    <source>
        <dbReference type="ARBA" id="ARBA00022679"/>
    </source>
</evidence>
<evidence type="ECO:0000256" key="2">
    <source>
        <dbReference type="ARBA" id="ARBA00004477"/>
    </source>
</evidence>
<keyword evidence="14 20" id="KW-0472">Membrane</keyword>
<dbReference type="UniPathway" id="UPA00378"/>
<dbReference type="GO" id="GO:0003975">
    <property type="term" value="F:UDP-N-acetylglucosamine-dolichyl-phosphate N-acetylglucosaminephosphotransferase activity"/>
    <property type="evidence" value="ECO:0007669"/>
    <property type="project" value="UniProtKB-EC"/>
</dbReference>
<dbReference type="Proteomes" id="UP000240830">
    <property type="component" value="Unassembled WGS sequence"/>
</dbReference>
<dbReference type="EMBL" id="MTSL01000007">
    <property type="protein sequence ID" value="PJF20110.1"/>
    <property type="molecule type" value="Genomic_DNA"/>
</dbReference>
<evidence type="ECO:0000313" key="21">
    <source>
        <dbReference type="EMBL" id="PJF20110.1"/>
    </source>
</evidence>
<keyword evidence="11" id="KW-0256">Endoplasmic reticulum</keyword>
<dbReference type="STRING" id="1246581.A0A2H9TR09"/>
<feature type="transmembrane region" description="Helical" evidence="20">
    <location>
        <begin position="205"/>
        <end position="224"/>
    </location>
</feature>
<dbReference type="GO" id="GO:0006488">
    <property type="term" value="P:dolichol-linked oligosaccharide biosynthetic process"/>
    <property type="evidence" value="ECO:0007669"/>
    <property type="project" value="EnsemblFungi"/>
</dbReference>
<comment type="catalytic activity">
    <reaction evidence="18">
        <text>a di-trans,poly-cis-dolichyl phosphate + UDP-N-acetyl-alpha-D-glucosamine = an N-acetyl-alpha-D-glucosaminyl-diphospho-di-trans,poly-cis-dolichol + UMP</text>
        <dbReference type="Rhea" id="RHEA:13289"/>
        <dbReference type="Rhea" id="RHEA-COMP:19498"/>
        <dbReference type="Rhea" id="RHEA-COMP:19507"/>
        <dbReference type="ChEBI" id="CHEBI:57683"/>
        <dbReference type="ChEBI" id="CHEBI:57705"/>
        <dbReference type="ChEBI" id="CHEBI:57865"/>
        <dbReference type="ChEBI" id="CHEBI:58427"/>
        <dbReference type="EC" id="2.7.8.15"/>
    </reaction>
    <physiologicalReaction direction="left-to-right" evidence="18">
        <dbReference type="Rhea" id="RHEA:13290"/>
    </physiologicalReaction>
</comment>
<organism evidence="21 22">
    <name type="scientific">Paramicrosporidium saccamoebae</name>
    <dbReference type="NCBI Taxonomy" id="1246581"/>
    <lineage>
        <taxon>Eukaryota</taxon>
        <taxon>Fungi</taxon>
        <taxon>Fungi incertae sedis</taxon>
        <taxon>Cryptomycota</taxon>
        <taxon>Cryptomycota incertae sedis</taxon>
        <taxon>Paramicrosporidium</taxon>
    </lineage>
</organism>
<evidence type="ECO:0000256" key="7">
    <source>
        <dbReference type="ARBA" id="ARBA00022676"/>
    </source>
</evidence>
<evidence type="ECO:0000256" key="15">
    <source>
        <dbReference type="ARBA" id="ARBA00029567"/>
    </source>
</evidence>
<keyword evidence="22" id="KW-1185">Reference proteome</keyword>
<dbReference type="PANTHER" id="PTHR10571">
    <property type="entry name" value="UDP-N-ACETYLGLUCOSAMINE--DOLICHYL-PHOSPHATE N-ACETYLGLUCOSAMINEPHOSPHOTRANSFERASE"/>
    <property type="match status" value="1"/>
</dbReference>
<evidence type="ECO:0000256" key="6">
    <source>
        <dbReference type="ARBA" id="ARBA00017659"/>
    </source>
</evidence>
<dbReference type="OrthoDB" id="10262326at2759"/>
<feature type="transmembrane region" description="Helical" evidence="20">
    <location>
        <begin position="172"/>
        <end position="193"/>
    </location>
</feature>
<keyword evidence="10" id="KW-0479">Metal-binding</keyword>
<feature type="region of interest" description="Disordered" evidence="19">
    <location>
        <begin position="1"/>
        <end position="31"/>
    </location>
</feature>
<evidence type="ECO:0000256" key="19">
    <source>
        <dbReference type="SAM" id="MobiDB-lite"/>
    </source>
</evidence>
<dbReference type="Pfam" id="PF00953">
    <property type="entry name" value="Glycos_transf_4"/>
    <property type="match status" value="1"/>
</dbReference>
<proteinExistence type="inferred from homology"/>
<feature type="transmembrane region" description="Helical" evidence="20">
    <location>
        <begin position="333"/>
        <end position="350"/>
    </location>
</feature>
<sequence length="512" mass="56435">MEQTEPASPEFETVGVSSTKLGDATECETTELETLEPEAMELEDFTEPETMKLRKLGFARSTEFAEFAELAEPGVSPTGTLPSSPRVKRPSTSLNVFTASFWTRVKWLLTVLLPVVLAANMGGLVPLSTAFAAVAGLVAHECIPGFGRLLLHAGRRGRDLNKPKNPVLPESLGMAAGTVYLVTMFLFIPVPFVLERTMLFPFEQLGAYTAALLSITCMLFLGFTDDVLNVKWRHKILLPAMSVLPLLMIYSVTSGRTEVVVPLPLRPLLGHFLQLGVLYYVYMALLAIFCTHSINILAGVNGVEVGQSVVVALSIVLHNLMALRHGEPPTEHVFSLTLILPFVAVSLALLRHNWWPATVFVGDTYCYFAGMTFAVVGILGHFGKTLLLFFVPQIFNFLYSMPQLLGLVSCPRHRLPSLNPITGALEPSKVTFVLDRRNAPIIAVLSRIGLLRIYARNKDEITTNNLTLLNLLLVHGGSMREDRLAMLLMSVQTICNLSAILLRHHFASYFFP</sequence>
<evidence type="ECO:0000256" key="3">
    <source>
        <dbReference type="ARBA" id="ARBA00004922"/>
    </source>
</evidence>
<comment type="cofactor">
    <cofactor evidence="1">
        <name>Mg(2+)</name>
        <dbReference type="ChEBI" id="CHEBI:18420"/>
    </cofactor>
</comment>
<evidence type="ECO:0000256" key="4">
    <source>
        <dbReference type="ARBA" id="ARBA00009317"/>
    </source>
</evidence>
<name>A0A2H9TR09_9FUNG</name>